<dbReference type="GO" id="GO:0016787">
    <property type="term" value="F:hydrolase activity"/>
    <property type="evidence" value="ECO:0007669"/>
    <property type="project" value="UniProtKB-KW"/>
</dbReference>
<dbReference type="Proteomes" id="UP000618445">
    <property type="component" value="Unassembled WGS sequence"/>
</dbReference>
<name>A0ABR8C7T4_9CYAN</name>
<evidence type="ECO:0000313" key="1">
    <source>
        <dbReference type="EMBL" id="MBD2316401.1"/>
    </source>
</evidence>
<dbReference type="RefSeq" id="WP_190577189.1">
    <property type="nucleotide sequence ID" value="NZ_CAWPQU010000056.1"/>
</dbReference>
<organism evidence="1 2">
    <name type="scientific">Phormidium tenue FACHB-1050</name>
    <dbReference type="NCBI Taxonomy" id="2692857"/>
    <lineage>
        <taxon>Bacteria</taxon>
        <taxon>Bacillati</taxon>
        <taxon>Cyanobacteriota</taxon>
        <taxon>Cyanophyceae</taxon>
        <taxon>Oscillatoriophycideae</taxon>
        <taxon>Oscillatoriales</taxon>
        <taxon>Oscillatoriaceae</taxon>
        <taxon>Phormidium</taxon>
    </lineage>
</organism>
<accession>A0ABR8C7T4</accession>
<protein>
    <submittedName>
        <fullName evidence="1">Glycoside hydrolase family protein</fullName>
    </submittedName>
</protein>
<evidence type="ECO:0000313" key="2">
    <source>
        <dbReference type="Proteomes" id="UP000618445"/>
    </source>
</evidence>
<dbReference type="EMBL" id="JACJQY010000006">
    <property type="protein sequence ID" value="MBD2316401.1"/>
    <property type="molecule type" value="Genomic_DNA"/>
</dbReference>
<proteinExistence type="predicted"/>
<comment type="caution">
    <text evidence="1">The sequence shown here is derived from an EMBL/GenBank/DDBJ whole genome shotgun (WGS) entry which is preliminary data.</text>
</comment>
<reference evidence="1 2" key="1">
    <citation type="journal article" date="2020" name="ISME J.">
        <title>Comparative genomics reveals insights into cyanobacterial evolution and habitat adaptation.</title>
        <authorList>
            <person name="Chen M.Y."/>
            <person name="Teng W.K."/>
            <person name="Zhao L."/>
            <person name="Hu C.X."/>
            <person name="Zhou Y.K."/>
            <person name="Han B.P."/>
            <person name="Song L.R."/>
            <person name="Shu W.S."/>
        </authorList>
    </citation>
    <scope>NUCLEOTIDE SEQUENCE [LARGE SCALE GENOMIC DNA]</scope>
    <source>
        <strain evidence="1 2">FACHB-1050</strain>
    </source>
</reference>
<gene>
    <name evidence="1" type="ORF">H6G05_06015</name>
</gene>
<keyword evidence="2" id="KW-1185">Reference proteome</keyword>
<dbReference type="SUPFAM" id="SSF53955">
    <property type="entry name" value="Lysozyme-like"/>
    <property type="match status" value="1"/>
</dbReference>
<dbReference type="Gene3D" id="1.10.530.10">
    <property type="match status" value="1"/>
</dbReference>
<keyword evidence="1" id="KW-0378">Hydrolase</keyword>
<sequence length="246" mass="28264">MFFYRSKQKHNKEGEDKVYSRKQKIWDIASILSLFALLWFLQNAQNVIRHVNYLKVSEDVPPLAMSNGDPYIRALMRTISASESSGKNSYALLYGGDHVHDLSQHPNQCIPIKTDVNKGKCSTASGRYQFLTSTWMEKASKYHPNPSETPNGITYSFEPEYQDIVVYRWLKDHHQWNVDILTLLKKDRVEDALGELSDVWTSLGSGLEDNLMTPFLPKLYRKFLAEELASTSKMSGSQMINKIESF</sequence>
<dbReference type="InterPro" id="IPR023346">
    <property type="entry name" value="Lysozyme-like_dom_sf"/>
</dbReference>